<organism evidence="2 3">
    <name type="scientific">Streptomyces luteoverticillatus</name>
    <name type="common">Streptoverticillium luteoverticillatus</name>
    <dbReference type="NCBI Taxonomy" id="66425"/>
    <lineage>
        <taxon>Bacteria</taxon>
        <taxon>Bacillati</taxon>
        <taxon>Actinomycetota</taxon>
        <taxon>Actinomycetes</taxon>
        <taxon>Kitasatosporales</taxon>
        <taxon>Streptomycetaceae</taxon>
        <taxon>Streptomyces</taxon>
    </lineage>
</organism>
<name>A0A3S9PK72_STRLT</name>
<gene>
    <name evidence="2" type="ORF">EKH77_17115</name>
</gene>
<evidence type="ECO:0000313" key="3">
    <source>
        <dbReference type="Proteomes" id="UP000267900"/>
    </source>
</evidence>
<dbReference type="AlphaFoldDB" id="A0A3S9PK72"/>
<evidence type="ECO:0000313" key="2">
    <source>
        <dbReference type="EMBL" id="AZQ72712.1"/>
    </source>
</evidence>
<keyword evidence="1" id="KW-0812">Transmembrane</keyword>
<accession>A0A3S9PK72</accession>
<protein>
    <recommendedName>
        <fullName evidence="4">DUF4175 domain-containing protein</fullName>
    </recommendedName>
</protein>
<dbReference type="EMBL" id="CP034587">
    <property type="protein sequence ID" value="AZQ72712.1"/>
    <property type="molecule type" value="Genomic_DNA"/>
</dbReference>
<dbReference type="OrthoDB" id="4255970at2"/>
<keyword evidence="3" id="KW-1185">Reference proteome</keyword>
<keyword evidence="1" id="KW-0472">Membrane</keyword>
<feature type="transmembrane region" description="Helical" evidence="1">
    <location>
        <begin position="25"/>
        <end position="46"/>
    </location>
</feature>
<dbReference type="Proteomes" id="UP000267900">
    <property type="component" value="Chromosome"/>
</dbReference>
<evidence type="ECO:0000256" key="1">
    <source>
        <dbReference type="SAM" id="Phobius"/>
    </source>
</evidence>
<reference evidence="2 3" key="1">
    <citation type="submission" date="2018-12" db="EMBL/GenBank/DDBJ databases">
        <title>The whole draft genome of Streptomyce luteoverticillatus CGMCC 15060.</title>
        <authorList>
            <person name="Feng Z."/>
            <person name="Chen G."/>
            <person name="Zhang J."/>
            <person name="Zhu H."/>
            <person name="Yu X."/>
            <person name="Zhang W."/>
            <person name="Zhang X."/>
        </authorList>
    </citation>
    <scope>NUCLEOTIDE SEQUENCE [LARGE SCALE GENOMIC DNA]</scope>
    <source>
        <strain evidence="2 3">CGMCC 15060</strain>
    </source>
</reference>
<keyword evidence="1" id="KW-1133">Transmembrane helix</keyword>
<sequence length="61" mass="6276">MNVPLWFAIAIAAYLGVKLTRVPAWMVAVLLIAGFLLAHSFFGSLIGSGLNGGASVLSGSK</sequence>
<dbReference type="RefSeq" id="WP_126915230.1">
    <property type="nucleotide sequence ID" value="NZ_CP034587.1"/>
</dbReference>
<evidence type="ECO:0008006" key="4">
    <source>
        <dbReference type="Google" id="ProtNLM"/>
    </source>
</evidence>
<proteinExistence type="predicted"/>